<accession>N1VTV7</accession>
<evidence type="ECO:0008006" key="3">
    <source>
        <dbReference type="Google" id="ProtNLM"/>
    </source>
</evidence>
<comment type="caution">
    <text evidence="1">The sequence shown here is derived from an EMBL/GenBank/DDBJ whole genome shotgun (WGS) entry which is preliminary data.</text>
</comment>
<dbReference type="Pfam" id="PF14099">
    <property type="entry name" value="Polysacc_lyase"/>
    <property type="match status" value="1"/>
</dbReference>
<dbReference type="InterPro" id="IPR025975">
    <property type="entry name" value="Polysacc_lyase"/>
</dbReference>
<reference evidence="1" key="1">
    <citation type="submission" date="2013-03" db="EMBL/GenBank/DDBJ databases">
        <authorList>
            <person name="Harkins D.M."/>
            <person name="Durkin A.S."/>
            <person name="Brinkac L.M."/>
            <person name="Haft D.H."/>
            <person name="Selengut J.D."/>
            <person name="Sanka R."/>
            <person name="DePew J."/>
            <person name="Purushe J."/>
            <person name="Hartskeerl R.A."/>
            <person name="Ahmed A."/>
            <person name="van der Linden H."/>
            <person name="Goris M.G.A."/>
            <person name="Vinetz J.M."/>
            <person name="Sutton G.G."/>
            <person name="Nierman W.C."/>
            <person name="Fouts D.E."/>
        </authorList>
    </citation>
    <scope>NUCLEOTIDE SEQUENCE [LARGE SCALE GENOMIC DNA]</scope>
    <source>
        <strain evidence="1">LT 11-33</strain>
    </source>
</reference>
<dbReference type="Proteomes" id="UP000012371">
    <property type="component" value="Unassembled WGS sequence"/>
</dbReference>
<evidence type="ECO:0000313" key="2">
    <source>
        <dbReference type="Proteomes" id="UP000012371"/>
    </source>
</evidence>
<dbReference type="EMBL" id="AOGW02000016">
    <property type="protein sequence ID" value="EMY60440.1"/>
    <property type="molecule type" value="Genomic_DNA"/>
</dbReference>
<evidence type="ECO:0000313" key="1">
    <source>
        <dbReference type="EMBL" id="EMY60440.1"/>
    </source>
</evidence>
<sequence length="303" mass="33920">MADGFVNLVRLQPEERIMKTQLLKFLTLGIYLGICFAFFQCQKKVEDQTTDILFGTALAYQAATSITCTSDQLNKTQNARIFQTSFESSSEFASFYSVPSPYQSVATHGQSTEQKRTGTYSHKASILGLGPTCLYPQNCNHRGYPTIQLNKLPSGGFKTPVLIEFYVYLDMNFQSHSDWFSFATYSADPSDQWRRVVLINMDSKNYAYLMHVPFHNQSQHSYQNTTLGFPQRQWTKLTTCLDFSPTGGMAKVWMDGTLISTATVSGGCGVLEQAHFGLYASPTLSSGSVYNDDLRIEEVTSCP</sequence>
<dbReference type="AlphaFoldDB" id="N1VTV7"/>
<dbReference type="Gene3D" id="2.60.120.200">
    <property type="match status" value="1"/>
</dbReference>
<organism evidence="1 2">
    <name type="scientific">Leptospira terpstrae serovar Hualin str. LT 11-33 = ATCC 700639</name>
    <dbReference type="NCBI Taxonomy" id="1257025"/>
    <lineage>
        <taxon>Bacteria</taxon>
        <taxon>Pseudomonadati</taxon>
        <taxon>Spirochaetota</taxon>
        <taxon>Spirochaetia</taxon>
        <taxon>Leptospirales</taxon>
        <taxon>Leptospiraceae</taxon>
        <taxon>Leptospira</taxon>
    </lineage>
</organism>
<protein>
    <recommendedName>
        <fullName evidence="3">Polysaccharide lyase</fullName>
    </recommendedName>
</protein>
<name>N1VTV7_9LEPT</name>
<proteinExistence type="predicted"/>
<gene>
    <name evidence="1" type="ORF">LEP1GSC203_2528</name>
</gene>
<keyword evidence="2" id="KW-1185">Reference proteome</keyword>